<dbReference type="AlphaFoldDB" id="A0AA88H9A7"/>
<evidence type="ECO:0000313" key="3">
    <source>
        <dbReference type="EMBL" id="KAG2394287.1"/>
    </source>
</evidence>
<dbReference type="Gene3D" id="3.30.70.1230">
    <property type="entry name" value="Nucleotide cyclase"/>
    <property type="match status" value="1"/>
</dbReference>
<dbReference type="InterPro" id="IPR050697">
    <property type="entry name" value="Adenylyl/Guanylyl_Cyclase_3/4"/>
</dbReference>
<dbReference type="GO" id="GO:0035556">
    <property type="term" value="P:intracellular signal transduction"/>
    <property type="evidence" value="ECO:0007669"/>
    <property type="project" value="InterPro"/>
</dbReference>
<dbReference type="InterPro" id="IPR029787">
    <property type="entry name" value="Nucleotide_cyclase"/>
</dbReference>
<keyword evidence="1" id="KW-1133">Transmembrane helix</keyword>
<name>A0AA88H9A7_NAELO</name>
<evidence type="ECO:0000259" key="2">
    <source>
        <dbReference type="PROSITE" id="PS50125"/>
    </source>
</evidence>
<dbReference type="InterPro" id="IPR001054">
    <property type="entry name" value="A/G_cyclase"/>
</dbReference>
<dbReference type="Proteomes" id="UP000816034">
    <property type="component" value="Unassembled WGS sequence"/>
</dbReference>
<sequence>MERNGLLVSTSFSAPTVSNGSRLHLAHTNERYKRLATALTERTILHTSSSQLASGASNQRLDKHLSITESVFYHDDRRISVWSIRDNGLDWVLVVSTAENGYIYTIFSGSPALLTISIVLIVLGTVCMIVLTQLVARSIYKVVNNNIKLSKMEIRNVTSSKLLNIIYELSLLQKSTEAIKRGLTTFMHYIPRDLVCDIVRTGQFAHLGMVNIHTSVMFTDIANFTTISETTSISVLIEVLSTYFSIVSQAVENHGGVIDKFIGDGTMSLFSIPHRVLNCHAKCACDAALTALFEIEKFKEKSLMMNWPLIDIRIGINTGEAMIGNIGWVERFNYTAIGDCVNTASRLETLGKHYELPILIGEETFKRVKDSIMCFFVDTVRLKGKVTSIDIYTIETMWECATERKRLIHDQLAMIRDVMHLKDVKQMNQLVGDLLQELLVWNLPKARPIASREKMGLEEGLFSDMKFVSDLLHRSEGLISQQDVGEISLNMTEK</sequence>
<keyword evidence="1" id="KW-0812">Transmembrane</keyword>
<feature type="domain" description="Guanylate cyclase" evidence="2">
    <location>
        <begin position="215"/>
        <end position="348"/>
    </location>
</feature>
<dbReference type="PROSITE" id="PS50125">
    <property type="entry name" value="GUANYLATE_CYCLASE_2"/>
    <property type="match status" value="1"/>
</dbReference>
<keyword evidence="1" id="KW-0472">Membrane</keyword>
<protein>
    <recommendedName>
        <fullName evidence="2">Guanylate cyclase domain-containing protein</fullName>
    </recommendedName>
</protein>
<dbReference type="GO" id="GO:0009190">
    <property type="term" value="P:cyclic nucleotide biosynthetic process"/>
    <property type="evidence" value="ECO:0007669"/>
    <property type="project" value="InterPro"/>
</dbReference>
<dbReference type="CDD" id="cd07302">
    <property type="entry name" value="CHD"/>
    <property type="match status" value="1"/>
</dbReference>
<evidence type="ECO:0000256" key="1">
    <source>
        <dbReference type="SAM" id="Phobius"/>
    </source>
</evidence>
<proteinExistence type="predicted"/>
<dbReference type="SMART" id="SM00044">
    <property type="entry name" value="CYCc"/>
    <property type="match status" value="1"/>
</dbReference>
<gene>
    <name evidence="3" type="ORF">C9374_004051</name>
</gene>
<comment type="caution">
    <text evidence="3">The sequence shown here is derived from an EMBL/GenBank/DDBJ whole genome shotgun (WGS) entry which is preliminary data.</text>
</comment>
<dbReference type="RefSeq" id="XP_044556181.1">
    <property type="nucleotide sequence ID" value="XM_044693648.1"/>
</dbReference>
<dbReference type="SUPFAM" id="SSF55073">
    <property type="entry name" value="Nucleotide cyclase"/>
    <property type="match status" value="1"/>
</dbReference>
<keyword evidence="4" id="KW-1185">Reference proteome</keyword>
<dbReference type="PANTHER" id="PTHR43081:SF1">
    <property type="entry name" value="ADENYLATE CYCLASE, TERMINAL-DIFFERENTIATION SPECIFIC"/>
    <property type="match status" value="1"/>
</dbReference>
<dbReference type="PANTHER" id="PTHR43081">
    <property type="entry name" value="ADENYLATE CYCLASE, TERMINAL-DIFFERENTIATION SPECIFIC-RELATED"/>
    <property type="match status" value="1"/>
</dbReference>
<organism evidence="3 4">
    <name type="scientific">Naegleria lovaniensis</name>
    <name type="common">Amoeba</name>
    <dbReference type="NCBI Taxonomy" id="51637"/>
    <lineage>
        <taxon>Eukaryota</taxon>
        <taxon>Discoba</taxon>
        <taxon>Heterolobosea</taxon>
        <taxon>Tetramitia</taxon>
        <taxon>Eutetramitia</taxon>
        <taxon>Vahlkampfiidae</taxon>
        <taxon>Naegleria</taxon>
    </lineage>
</organism>
<dbReference type="GeneID" id="68096506"/>
<dbReference type="Pfam" id="PF00211">
    <property type="entry name" value="Guanylate_cyc"/>
    <property type="match status" value="1"/>
</dbReference>
<reference evidence="3 4" key="1">
    <citation type="journal article" date="2018" name="BMC Genomics">
        <title>The genome of Naegleria lovaniensis, the basis for a comparative approach to unravel pathogenicity factors of the human pathogenic amoeba N. fowleri.</title>
        <authorList>
            <person name="Liechti N."/>
            <person name="Schurch N."/>
            <person name="Bruggmann R."/>
            <person name="Wittwer M."/>
        </authorList>
    </citation>
    <scope>NUCLEOTIDE SEQUENCE [LARGE SCALE GENOMIC DNA]</scope>
    <source>
        <strain evidence="3 4">ATCC 30569</strain>
    </source>
</reference>
<evidence type="ECO:0000313" key="4">
    <source>
        <dbReference type="Proteomes" id="UP000816034"/>
    </source>
</evidence>
<accession>A0AA88H9A7</accession>
<feature type="transmembrane region" description="Helical" evidence="1">
    <location>
        <begin position="112"/>
        <end position="136"/>
    </location>
</feature>
<dbReference type="EMBL" id="PYSW02000001">
    <property type="protein sequence ID" value="KAG2394287.1"/>
    <property type="molecule type" value="Genomic_DNA"/>
</dbReference>